<evidence type="ECO:0008006" key="3">
    <source>
        <dbReference type="Google" id="ProtNLM"/>
    </source>
</evidence>
<protein>
    <recommendedName>
        <fullName evidence="3">F-box domain-containing protein</fullName>
    </recommendedName>
</protein>
<dbReference type="AlphaFoldDB" id="A0A2S5BE51"/>
<dbReference type="SUPFAM" id="SSF52047">
    <property type="entry name" value="RNI-like"/>
    <property type="match status" value="1"/>
</dbReference>
<comment type="caution">
    <text evidence="1">The sequence shown here is derived from an EMBL/GenBank/DDBJ whole genome shotgun (WGS) entry which is preliminary data.</text>
</comment>
<gene>
    <name evidence="1" type="ORF">BMF94_2026</name>
</gene>
<name>A0A2S5BE51_9BASI</name>
<accession>A0A2S5BE51</accession>
<evidence type="ECO:0000313" key="2">
    <source>
        <dbReference type="Proteomes" id="UP000237144"/>
    </source>
</evidence>
<sequence>MPDARALPPSSFLRLPDEMIDHIAGCLPDLSMPRDEGDVENEDLSLQSLASTCRRLRAIVVPLSWKNITLTQRDKRTPHIRKRLGQYGRFVQSIRVECFDEFVSFTNSKYAADRLAATVATWLLLCPGLSEFTFRVLSGENCEFGPLFTVLAPIAHRLKRLQLAAASWDLSTFQAFNSVLQDAHLLETLTLDFDVSYQVEPHASYILPLPLSLERLRDLTYPRATCLRAWTADTARECRSLSFEYLDMDDWKLLQTCRGASLTSLKVWDLSRRCNPAVPFDFPKLRHVRVLASLGLCDLSDLFAPTTPIESLYLPRLDDAVMAAIQLFLARQPRKTLKRLKFRYARRESGNLDDYLVARTLEDRDESLEQRLAAFIALDERRLQEYSAWADTHGIEFSAPAWIDVALARQYSAA</sequence>
<keyword evidence="2" id="KW-1185">Reference proteome</keyword>
<organism evidence="1 2">
    <name type="scientific">Rhodotorula taiwanensis</name>
    <dbReference type="NCBI Taxonomy" id="741276"/>
    <lineage>
        <taxon>Eukaryota</taxon>
        <taxon>Fungi</taxon>
        <taxon>Dikarya</taxon>
        <taxon>Basidiomycota</taxon>
        <taxon>Pucciniomycotina</taxon>
        <taxon>Microbotryomycetes</taxon>
        <taxon>Sporidiobolales</taxon>
        <taxon>Sporidiobolaceae</taxon>
        <taxon>Rhodotorula</taxon>
    </lineage>
</organism>
<evidence type="ECO:0000313" key="1">
    <source>
        <dbReference type="EMBL" id="POY75050.1"/>
    </source>
</evidence>
<proteinExistence type="predicted"/>
<dbReference type="Proteomes" id="UP000237144">
    <property type="component" value="Unassembled WGS sequence"/>
</dbReference>
<reference evidence="1 2" key="1">
    <citation type="journal article" date="2018" name="Front. Microbiol.">
        <title>Prospects for Fungal Bioremediation of Acidic Radioactive Waste Sites: Characterization and Genome Sequence of Rhodotorula taiwanensis MD1149.</title>
        <authorList>
            <person name="Tkavc R."/>
            <person name="Matrosova V.Y."/>
            <person name="Grichenko O.E."/>
            <person name="Gostincar C."/>
            <person name="Volpe R.P."/>
            <person name="Klimenkova P."/>
            <person name="Gaidamakova E.K."/>
            <person name="Zhou C.E."/>
            <person name="Stewart B.J."/>
            <person name="Lyman M.G."/>
            <person name="Malfatti S.A."/>
            <person name="Rubinfeld B."/>
            <person name="Courtot M."/>
            <person name="Singh J."/>
            <person name="Dalgard C.L."/>
            <person name="Hamilton T."/>
            <person name="Frey K.G."/>
            <person name="Gunde-Cimerman N."/>
            <person name="Dugan L."/>
            <person name="Daly M.J."/>
        </authorList>
    </citation>
    <scope>NUCLEOTIDE SEQUENCE [LARGE SCALE GENOMIC DNA]</scope>
    <source>
        <strain evidence="1 2">MD1149</strain>
    </source>
</reference>
<dbReference type="EMBL" id="PJQD01000020">
    <property type="protein sequence ID" value="POY75050.1"/>
    <property type="molecule type" value="Genomic_DNA"/>
</dbReference>